<dbReference type="AlphaFoldDB" id="A0A317XRF0"/>
<accession>A0A317XRF0</accession>
<feature type="domain" description="Galactose oxidase-like Early set" evidence="3">
    <location>
        <begin position="418"/>
        <end position="512"/>
    </location>
</feature>
<evidence type="ECO:0000313" key="4">
    <source>
        <dbReference type="EMBL" id="PWZ00934.1"/>
    </source>
</evidence>
<dbReference type="STRING" id="1882483.A0A317XRF0"/>
<dbReference type="InParanoid" id="A0A317XRF0"/>
<dbReference type="Proteomes" id="UP000246740">
    <property type="component" value="Unassembled WGS sequence"/>
</dbReference>
<name>A0A317XRF0_9BASI</name>
<feature type="domain" description="Glyoxal oxidase N-terminal" evidence="2">
    <location>
        <begin position="52"/>
        <end position="413"/>
    </location>
</feature>
<dbReference type="InterPro" id="IPR011043">
    <property type="entry name" value="Gal_Oxase/kelch_b-propeller"/>
</dbReference>
<protein>
    <submittedName>
        <fullName evidence="4">Galactose oxidase</fullName>
    </submittedName>
</protein>
<feature type="non-terminal residue" evidence="4">
    <location>
        <position position="1"/>
    </location>
</feature>
<reference evidence="4 5" key="1">
    <citation type="journal article" date="2018" name="Mol. Biol. Evol.">
        <title>Broad Genomic Sampling Reveals a Smut Pathogenic Ancestry of the Fungal Clade Ustilaginomycotina.</title>
        <authorList>
            <person name="Kijpornyongpan T."/>
            <person name="Mondo S.J."/>
            <person name="Barry K."/>
            <person name="Sandor L."/>
            <person name="Lee J."/>
            <person name="Lipzen A."/>
            <person name="Pangilinan J."/>
            <person name="LaButti K."/>
            <person name="Hainaut M."/>
            <person name="Henrissat B."/>
            <person name="Grigoriev I.V."/>
            <person name="Spatafora J.W."/>
            <person name="Aime M.C."/>
        </authorList>
    </citation>
    <scope>NUCLEOTIDE SEQUENCE [LARGE SCALE GENOMIC DNA]</scope>
    <source>
        <strain evidence="4 5">MCA 3645</strain>
    </source>
</reference>
<dbReference type="SUPFAM" id="SSF81296">
    <property type="entry name" value="E set domains"/>
    <property type="match status" value="1"/>
</dbReference>
<dbReference type="PANTHER" id="PTHR32208:SF21">
    <property type="entry name" value="LOW QUALITY PROTEIN: ALDEHYDE OXIDASE GLOX-LIKE"/>
    <property type="match status" value="1"/>
</dbReference>
<evidence type="ECO:0000256" key="1">
    <source>
        <dbReference type="ARBA" id="ARBA00022729"/>
    </source>
</evidence>
<dbReference type="InterPro" id="IPR015202">
    <property type="entry name" value="GO-like_E_set"/>
</dbReference>
<dbReference type="EMBL" id="KZ819191">
    <property type="protein sequence ID" value="PWZ00934.1"/>
    <property type="molecule type" value="Genomic_DNA"/>
</dbReference>
<dbReference type="Gene3D" id="2.130.10.80">
    <property type="entry name" value="Galactose oxidase/kelch, beta-propeller"/>
    <property type="match status" value="1"/>
</dbReference>
<sequence length="516" mass="54745">QPSTSNAGGSTAVIGSCGVNAQHLFLGTEDGVYIVDRSQNNPMRTPDGANAATAAIWSLSDGSCRAQDAATNQFCAGGAATGGGQWIQAGGNPEQNNQGEGNGLRALRQIDPCSDQSCGWREQNLLQRDRWYPTVETMGDGSAIIFGGYNAQVFLPIPQSGNTPTAEFFPSRGAPVNVPILDRSWPFSLYPLTALLSDGRFFMVSGNQTAIWNPNDASEVRLPDMPNGPRTYPSGGAHVLLPLTPANNYAETLMYCGGTNIPDWGNAYCPGAGAHEVPANNKCDFINPLSNGASWRSGADMPHGRVMGNFIILPDGKIAIVNGAKNGVQGFGCGFPGESQASNPALEVDVYDPATSSWSTIATAQVNRGYHASATLLPDGSILTAGSSPHHDVNTELQPFPTEYRLEKIFPSYYNQPRPNNTALPTQYNYGGQSFTITFDNESQANSATVRLIKTGWSTHSLQMGQRAIELAKQVQGNQATFSNLPNNPNLMPPGAALAFLVVNGIPSIGRYAIVG</sequence>
<dbReference type="InterPro" id="IPR009880">
    <property type="entry name" value="Glyoxal_oxidase_N"/>
</dbReference>
<gene>
    <name evidence="4" type="ORF">BCV70DRAFT_159707</name>
</gene>
<evidence type="ECO:0000313" key="5">
    <source>
        <dbReference type="Proteomes" id="UP000246740"/>
    </source>
</evidence>
<dbReference type="InterPro" id="IPR037293">
    <property type="entry name" value="Gal_Oxidase_central_sf"/>
</dbReference>
<dbReference type="SUPFAM" id="SSF50965">
    <property type="entry name" value="Galactose oxidase, central domain"/>
    <property type="match status" value="1"/>
</dbReference>
<dbReference type="Pfam" id="PF07250">
    <property type="entry name" value="Glyoxal_oxid_N"/>
    <property type="match status" value="1"/>
</dbReference>
<dbReference type="OrthoDB" id="2019572at2759"/>
<evidence type="ECO:0000259" key="2">
    <source>
        <dbReference type="Pfam" id="PF07250"/>
    </source>
</evidence>
<evidence type="ECO:0000259" key="3">
    <source>
        <dbReference type="Pfam" id="PF09118"/>
    </source>
</evidence>
<dbReference type="Gene3D" id="2.60.40.10">
    <property type="entry name" value="Immunoglobulins"/>
    <property type="match status" value="1"/>
</dbReference>
<proteinExistence type="predicted"/>
<dbReference type="CDD" id="cd02851">
    <property type="entry name" value="E_set_GO_C"/>
    <property type="match status" value="1"/>
</dbReference>
<keyword evidence="1" id="KW-0732">Signal</keyword>
<dbReference type="PANTHER" id="PTHR32208">
    <property type="entry name" value="SECRETED PROTEIN-RELATED"/>
    <property type="match status" value="1"/>
</dbReference>
<dbReference type="InterPro" id="IPR014756">
    <property type="entry name" value="Ig_E-set"/>
</dbReference>
<dbReference type="Pfam" id="PF09118">
    <property type="entry name" value="GO-like_E_set"/>
    <property type="match status" value="1"/>
</dbReference>
<keyword evidence="5" id="KW-1185">Reference proteome</keyword>
<organism evidence="4 5">
    <name type="scientific">Testicularia cyperi</name>
    <dbReference type="NCBI Taxonomy" id="1882483"/>
    <lineage>
        <taxon>Eukaryota</taxon>
        <taxon>Fungi</taxon>
        <taxon>Dikarya</taxon>
        <taxon>Basidiomycota</taxon>
        <taxon>Ustilaginomycotina</taxon>
        <taxon>Ustilaginomycetes</taxon>
        <taxon>Ustilaginales</taxon>
        <taxon>Anthracoideaceae</taxon>
        <taxon>Testicularia</taxon>
    </lineage>
</organism>
<dbReference type="InterPro" id="IPR013783">
    <property type="entry name" value="Ig-like_fold"/>
</dbReference>